<feature type="transmembrane region" description="Helical" evidence="10">
    <location>
        <begin position="124"/>
        <end position="145"/>
    </location>
</feature>
<proteinExistence type="inferred from homology"/>
<evidence type="ECO:0000256" key="1">
    <source>
        <dbReference type="ARBA" id="ARBA00004141"/>
    </source>
</evidence>
<comment type="caution">
    <text evidence="13">The sequence shown here is derived from an EMBL/GenBank/DDBJ whole genome shotgun (WGS) entry which is preliminary data.</text>
</comment>
<keyword evidence="5 10" id="KW-1133">Transmembrane helix</keyword>
<keyword evidence="15" id="KW-1185">Reference proteome</keyword>
<evidence type="ECO:0000256" key="2">
    <source>
        <dbReference type="ARBA" id="ARBA00006214"/>
    </source>
</evidence>
<evidence type="ECO:0000256" key="10">
    <source>
        <dbReference type="SAM" id="Phobius"/>
    </source>
</evidence>
<reference evidence="13" key="2">
    <citation type="submission" date="2017-10" db="EMBL/GenBank/DDBJ databases">
        <title>Kefir isolates.</title>
        <authorList>
            <person name="Kim Y."/>
            <person name="Blasche S."/>
        </authorList>
    </citation>
    <scope>NUCLEOTIDE SEQUENCE [LARGE SCALE GENOMIC DNA]</scope>
    <source>
        <strain evidence="13">OG2-2</strain>
    </source>
</reference>
<evidence type="ECO:0000313" key="12">
    <source>
        <dbReference type="EMBL" id="PAK86428.1"/>
    </source>
</evidence>
<reference evidence="12 14" key="1">
    <citation type="submission" date="2017-04" db="EMBL/GenBank/DDBJ databases">
        <title>Kefir bacterial isolates.</title>
        <authorList>
            <person name="Kim Y."/>
            <person name="Blasche S."/>
            <person name="Patil K.R."/>
        </authorList>
    </citation>
    <scope>NUCLEOTIDE SEQUENCE [LARGE SCALE GENOMIC DNA]</scope>
    <source>
        <strain evidence="12 14">OG2-1</strain>
    </source>
</reference>
<dbReference type="GO" id="GO:0016491">
    <property type="term" value="F:oxidoreductase activity"/>
    <property type="evidence" value="ECO:0007669"/>
    <property type="project" value="UniProtKB-KW"/>
</dbReference>
<dbReference type="Pfam" id="PF07884">
    <property type="entry name" value="VKOR"/>
    <property type="match status" value="1"/>
</dbReference>
<evidence type="ECO:0000313" key="15">
    <source>
        <dbReference type="Proteomes" id="UP000219947"/>
    </source>
</evidence>
<dbReference type="GO" id="GO:0016020">
    <property type="term" value="C:membrane"/>
    <property type="evidence" value="ECO:0007669"/>
    <property type="project" value="UniProtKB-SubCell"/>
</dbReference>
<feature type="transmembrane region" description="Helical" evidence="10">
    <location>
        <begin position="99"/>
        <end position="117"/>
    </location>
</feature>
<keyword evidence="4" id="KW-0874">Quinone</keyword>
<dbReference type="CDD" id="cd12922">
    <property type="entry name" value="VKOR_5"/>
    <property type="match status" value="1"/>
</dbReference>
<protein>
    <submittedName>
        <fullName evidence="13">Vitamin K epoxide reductase</fullName>
    </submittedName>
</protein>
<evidence type="ECO:0000256" key="9">
    <source>
        <dbReference type="ARBA" id="ARBA00023284"/>
    </source>
</evidence>
<accession>A0A2A8D7I7</accession>
<feature type="transmembrane region" description="Helical" evidence="10">
    <location>
        <begin position="195"/>
        <end position="216"/>
    </location>
</feature>
<accession>A0A5F0M1X6</accession>
<feature type="domain" description="Vitamin K epoxide reductase" evidence="11">
    <location>
        <begin position="35"/>
        <end position="176"/>
    </location>
</feature>
<dbReference type="Proteomes" id="UP000219947">
    <property type="component" value="Unassembled WGS sequence"/>
</dbReference>
<dbReference type="AlphaFoldDB" id="A0A2A8D7I7"/>
<dbReference type="Proteomes" id="UP000216195">
    <property type="component" value="Unassembled WGS sequence"/>
</dbReference>
<dbReference type="InterPro" id="IPR038354">
    <property type="entry name" value="VKOR_sf"/>
</dbReference>
<evidence type="ECO:0000256" key="7">
    <source>
        <dbReference type="ARBA" id="ARBA00023136"/>
    </source>
</evidence>
<feature type="transmembrane region" description="Helical" evidence="10">
    <location>
        <begin position="38"/>
        <end position="58"/>
    </location>
</feature>
<name>A0A2A8D7I7_9MICC</name>
<dbReference type="GO" id="GO:0048038">
    <property type="term" value="F:quinone binding"/>
    <property type="evidence" value="ECO:0007669"/>
    <property type="project" value="UniProtKB-KW"/>
</dbReference>
<feature type="transmembrane region" description="Helical" evidence="10">
    <location>
        <begin position="151"/>
        <end position="174"/>
    </location>
</feature>
<keyword evidence="3 10" id="KW-0812">Transmembrane</keyword>
<dbReference type="PANTHER" id="PTHR34573:SF1">
    <property type="entry name" value="VITAMIN K EPOXIDE REDUCTASE DOMAIN-CONTAINING PROTEIN"/>
    <property type="match status" value="1"/>
</dbReference>
<evidence type="ECO:0000256" key="8">
    <source>
        <dbReference type="ARBA" id="ARBA00023157"/>
    </source>
</evidence>
<comment type="similarity">
    <text evidence="2">Belongs to the VKOR family.</text>
</comment>
<dbReference type="InterPro" id="IPR041714">
    <property type="entry name" value="VKOR_Actinobacteria"/>
</dbReference>
<evidence type="ECO:0000256" key="3">
    <source>
        <dbReference type="ARBA" id="ARBA00022692"/>
    </source>
</evidence>
<evidence type="ECO:0000313" key="13">
    <source>
        <dbReference type="EMBL" id="PEN16889.1"/>
    </source>
</evidence>
<keyword evidence="8" id="KW-1015">Disulfide bond</keyword>
<sequence>MGAVEQTSETGDLLSEDVIDSQVSSRERDTAEGSERSLAIWLFMTGAIALASSATLVFERLQIFVDAGHTSVCDINALLNCGTVMRTPQAEAFGFPNPFIGLIGFSIVMTIAAAMLAGATFKKWFWVATNIGLALATAFVFWLWFETTFHINALCLFCMIVWVMTITMFIKVTVRNISHSVIPAPENIRESIGTWSWFTITLVLILIFGIIVIRFFDVIMNMMR</sequence>
<evidence type="ECO:0000259" key="11">
    <source>
        <dbReference type="SMART" id="SM00756"/>
    </source>
</evidence>
<dbReference type="SMART" id="SM00756">
    <property type="entry name" value="VKc"/>
    <property type="match status" value="1"/>
</dbReference>
<evidence type="ECO:0000313" key="14">
    <source>
        <dbReference type="Proteomes" id="UP000216195"/>
    </source>
</evidence>
<dbReference type="RefSeq" id="WP_070620613.1">
    <property type="nucleotide sequence ID" value="NZ_CAURLQ010000002.1"/>
</dbReference>
<evidence type="ECO:0000256" key="4">
    <source>
        <dbReference type="ARBA" id="ARBA00022719"/>
    </source>
</evidence>
<organism evidence="13 15">
    <name type="scientific">Rothia dentocariosa</name>
    <dbReference type="NCBI Taxonomy" id="2047"/>
    <lineage>
        <taxon>Bacteria</taxon>
        <taxon>Bacillati</taxon>
        <taxon>Actinomycetota</taxon>
        <taxon>Actinomycetes</taxon>
        <taxon>Micrococcales</taxon>
        <taxon>Micrococcaceae</taxon>
        <taxon>Rothia</taxon>
    </lineage>
</organism>
<dbReference type="EMBL" id="PDEV01000001">
    <property type="protein sequence ID" value="PEN16889.1"/>
    <property type="molecule type" value="Genomic_DNA"/>
</dbReference>
<evidence type="ECO:0000256" key="6">
    <source>
        <dbReference type="ARBA" id="ARBA00023002"/>
    </source>
</evidence>
<keyword evidence="7 10" id="KW-0472">Membrane</keyword>
<dbReference type="PANTHER" id="PTHR34573">
    <property type="entry name" value="VKC DOMAIN-CONTAINING PROTEIN"/>
    <property type="match status" value="1"/>
</dbReference>
<dbReference type="Gene3D" id="1.20.1440.130">
    <property type="entry name" value="VKOR domain"/>
    <property type="match status" value="1"/>
</dbReference>
<keyword evidence="6" id="KW-0560">Oxidoreductase</keyword>
<dbReference type="InterPro" id="IPR012932">
    <property type="entry name" value="VKOR"/>
</dbReference>
<evidence type="ECO:0000256" key="5">
    <source>
        <dbReference type="ARBA" id="ARBA00022989"/>
    </source>
</evidence>
<dbReference type="EMBL" id="NCWU01000002">
    <property type="protein sequence ID" value="PAK86428.1"/>
    <property type="molecule type" value="Genomic_DNA"/>
</dbReference>
<gene>
    <name evidence="12" type="ORF">B8W87_01870</name>
    <name evidence="13" type="ORF">CRM92_02300</name>
</gene>
<keyword evidence="9" id="KW-0676">Redox-active center</keyword>
<comment type="subcellular location">
    <subcellularLocation>
        <location evidence="1">Membrane</location>
        <topology evidence="1">Multi-pass membrane protein</topology>
    </subcellularLocation>
</comment>